<proteinExistence type="inferred from homology"/>
<feature type="binding site" evidence="14">
    <location>
        <position position="158"/>
    </location>
    <ligand>
        <name>ATP</name>
        <dbReference type="ChEBI" id="CHEBI:30616"/>
    </ligand>
</feature>
<comment type="subcellular location">
    <subcellularLocation>
        <location evidence="1 13">Cytoplasm</location>
    </subcellularLocation>
</comment>
<comment type="catalytic activity">
    <reaction evidence="12 13">
        <text>L-threonine + hydrogencarbonate + ATP = L-threonylcarbamoyladenylate + diphosphate + H2O</text>
        <dbReference type="Rhea" id="RHEA:36407"/>
        <dbReference type="ChEBI" id="CHEBI:15377"/>
        <dbReference type="ChEBI" id="CHEBI:17544"/>
        <dbReference type="ChEBI" id="CHEBI:30616"/>
        <dbReference type="ChEBI" id="CHEBI:33019"/>
        <dbReference type="ChEBI" id="CHEBI:57926"/>
        <dbReference type="ChEBI" id="CHEBI:73682"/>
        <dbReference type="EC" id="2.7.7.87"/>
    </reaction>
</comment>
<sequence length="329" mass="35341">MIDVFASADVVLAAQKIAAGEVIGLPTETVYGLAADAQNPQAVARIFALKHRPASHPLITHIAAEANIHYWLDEARMTADMTDIMNTLIDAFWPGPLTLVLPKSPAINDAVTGGQDTIALRCPDHALAQSVLHALSQLHNTPHVGIAAPSANRFGRVSPTHAQHVRDEFNGQVWVLDGDASVIGIESTIIDLTRGAPVLLRHGHITPDDIFDVTGLQPLPNDTHSPRASGTLLAHYAPATPLVWASAATALADAGCLCFSNEFDVTPFKQVIQLDDQPKNYARGLYHALRELDRAAHAQIVVEDLPVDSAWDAVRDRLKRAIVGSNEGK</sequence>
<name>A0A345DDR0_9BURK</name>
<evidence type="ECO:0000256" key="13">
    <source>
        <dbReference type="PIRNR" id="PIRNR004930"/>
    </source>
</evidence>
<dbReference type="InterPro" id="IPR017945">
    <property type="entry name" value="DHBP_synth_RibB-like_a/b_dom"/>
</dbReference>
<dbReference type="GO" id="GO:0005737">
    <property type="term" value="C:cytoplasm"/>
    <property type="evidence" value="ECO:0007669"/>
    <property type="project" value="UniProtKB-SubCell"/>
</dbReference>
<comment type="similarity">
    <text evidence="2 13">Belongs to the SUA5 family.</text>
</comment>
<dbReference type="Gene3D" id="3.90.870.10">
    <property type="entry name" value="DHBP synthase"/>
    <property type="match status" value="1"/>
</dbReference>
<evidence type="ECO:0000256" key="5">
    <source>
        <dbReference type="ARBA" id="ARBA00022490"/>
    </source>
</evidence>
<dbReference type="PANTHER" id="PTHR17490:SF16">
    <property type="entry name" value="THREONYLCARBAMOYL-AMP SYNTHASE"/>
    <property type="match status" value="1"/>
</dbReference>
<dbReference type="OrthoDB" id="9814580at2"/>
<evidence type="ECO:0000313" key="16">
    <source>
        <dbReference type="EMBL" id="AXF86498.1"/>
    </source>
</evidence>
<dbReference type="PIRSF" id="PIRSF004930">
    <property type="entry name" value="Tln_factor_SUA5"/>
    <property type="match status" value="1"/>
</dbReference>
<accession>A0A345DDR0</accession>
<dbReference type="KEGG" id="hyf:DTO96_102252"/>
<protein>
    <recommendedName>
        <fullName evidence="4 13">Threonylcarbamoyl-AMP synthase</fullName>
        <shortName evidence="13">TC-AMP synthase</shortName>
        <ecNumber evidence="3 13">2.7.7.87</ecNumber>
    </recommendedName>
    <alternativeName>
        <fullName evidence="11 13">L-threonylcarbamoyladenylate synthase</fullName>
    </alternativeName>
</protein>
<dbReference type="InterPro" id="IPR050156">
    <property type="entry name" value="TC-AMP_synthase_SUA5"/>
</dbReference>
<dbReference type="Proteomes" id="UP000252182">
    <property type="component" value="Chromosome"/>
</dbReference>
<dbReference type="GO" id="GO:0003725">
    <property type="term" value="F:double-stranded RNA binding"/>
    <property type="evidence" value="ECO:0007669"/>
    <property type="project" value="UniProtKB-UniRule"/>
</dbReference>
<keyword evidence="17" id="KW-1185">Reference proteome</keyword>
<feature type="binding site" evidence="14">
    <location>
        <position position="52"/>
    </location>
    <ligand>
        <name>ATP</name>
        <dbReference type="ChEBI" id="CHEBI:30616"/>
    </ligand>
</feature>
<feature type="binding site" evidence="14">
    <location>
        <position position="117"/>
    </location>
    <ligand>
        <name>ATP</name>
        <dbReference type="ChEBI" id="CHEBI:30616"/>
    </ligand>
</feature>
<evidence type="ECO:0000256" key="8">
    <source>
        <dbReference type="ARBA" id="ARBA00022695"/>
    </source>
</evidence>
<keyword evidence="5 13" id="KW-0963">Cytoplasm</keyword>
<feature type="binding site" evidence="14">
    <location>
        <position position="121"/>
    </location>
    <ligand>
        <name>L-threonine</name>
        <dbReference type="ChEBI" id="CHEBI:57926"/>
    </ligand>
</feature>
<organism evidence="16 17">
    <name type="scientific">Ephemeroptericola cinctiostellae</name>
    <dbReference type="NCBI Taxonomy" id="2268024"/>
    <lineage>
        <taxon>Bacteria</taxon>
        <taxon>Pseudomonadati</taxon>
        <taxon>Pseudomonadota</taxon>
        <taxon>Betaproteobacteria</taxon>
        <taxon>Burkholderiales</taxon>
        <taxon>Burkholderiaceae</taxon>
        <taxon>Ephemeroptericola</taxon>
    </lineage>
</organism>
<dbReference type="GO" id="GO:0006450">
    <property type="term" value="P:regulation of translational fidelity"/>
    <property type="evidence" value="ECO:0007669"/>
    <property type="project" value="TreeGrafter"/>
</dbReference>
<evidence type="ECO:0000256" key="14">
    <source>
        <dbReference type="PIRSR" id="PIRSR004930-1"/>
    </source>
</evidence>
<dbReference type="InterPro" id="IPR005145">
    <property type="entry name" value="Sua5_C"/>
</dbReference>
<keyword evidence="10 13" id="KW-0067">ATP-binding</keyword>
<reference evidence="17" key="1">
    <citation type="submission" date="2018-07" db="EMBL/GenBank/DDBJ databases">
        <authorList>
            <person name="Kim H."/>
        </authorList>
    </citation>
    <scope>NUCLEOTIDE SEQUENCE [LARGE SCALE GENOMIC DNA]</scope>
    <source>
        <strain evidence="17">F02</strain>
    </source>
</reference>
<evidence type="ECO:0000256" key="9">
    <source>
        <dbReference type="ARBA" id="ARBA00022741"/>
    </source>
</evidence>
<dbReference type="Gene3D" id="3.40.50.11030">
    <property type="entry name" value="Threonylcarbamoyl-AMP synthase, C-terminal domain"/>
    <property type="match status" value="1"/>
</dbReference>
<dbReference type="EC" id="2.7.7.87" evidence="3 13"/>
<dbReference type="InterPro" id="IPR038385">
    <property type="entry name" value="Sua5/YwlC_C"/>
</dbReference>
<dbReference type="AlphaFoldDB" id="A0A345DDR0"/>
<feature type="binding site" evidence="14">
    <location>
        <position position="148"/>
    </location>
    <ligand>
        <name>L-threonine</name>
        <dbReference type="ChEBI" id="CHEBI:57926"/>
    </ligand>
</feature>
<evidence type="ECO:0000256" key="12">
    <source>
        <dbReference type="ARBA" id="ARBA00048366"/>
    </source>
</evidence>
<dbReference type="GO" id="GO:0000049">
    <property type="term" value="F:tRNA binding"/>
    <property type="evidence" value="ECO:0007669"/>
    <property type="project" value="TreeGrafter"/>
</dbReference>
<dbReference type="GO" id="GO:0008033">
    <property type="term" value="P:tRNA processing"/>
    <property type="evidence" value="ECO:0007669"/>
    <property type="project" value="UniProtKB-KW"/>
</dbReference>
<feature type="binding site" evidence="14">
    <location>
        <position position="187"/>
    </location>
    <ligand>
        <name>L-threonine</name>
        <dbReference type="ChEBI" id="CHEBI:57926"/>
    </ligand>
</feature>
<evidence type="ECO:0000259" key="15">
    <source>
        <dbReference type="PROSITE" id="PS51163"/>
    </source>
</evidence>
<evidence type="ECO:0000256" key="3">
    <source>
        <dbReference type="ARBA" id="ARBA00012584"/>
    </source>
</evidence>
<dbReference type="GO" id="GO:0005524">
    <property type="term" value="F:ATP binding"/>
    <property type="evidence" value="ECO:0007669"/>
    <property type="project" value="UniProtKB-UniRule"/>
</dbReference>
<dbReference type="Pfam" id="PF01300">
    <property type="entry name" value="Sua5_yciO_yrdC"/>
    <property type="match status" value="1"/>
</dbReference>
<dbReference type="NCBIfam" id="TIGR00057">
    <property type="entry name" value="L-threonylcarbamoyladenylate synthase"/>
    <property type="match status" value="1"/>
</dbReference>
<dbReference type="RefSeq" id="WP_114563568.1">
    <property type="nucleotide sequence ID" value="NZ_CP031124.1"/>
</dbReference>
<evidence type="ECO:0000256" key="4">
    <source>
        <dbReference type="ARBA" id="ARBA00015492"/>
    </source>
</evidence>
<dbReference type="EMBL" id="CP031124">
    <property type="protein sequence ID" value="AXF86498.1"/>
    <property type="molecule type" value="Genomic_DNA"/>
</dbReference>
<dbReference type="InterPro" id="IPR006070">
    <property type="entry name" value="Sua5-like_dom"/>
</dbReference>
<feature type="binding site" evidence="14">
    <location>
        <position position="150"/>
    </location>
    <ligand>
        <name>ATP</name>
        <dbReference type="ChEBI" id="CHEBI:30616"/>
    </ligand>
</feature>
<feature type="binding site" evidence="14">
    <location>
        <position position="61"/>
    </location>
    <ligand>
        <name>L-threonine</name>
        <dbReference type="ChEBI" id="CHEBI:57926"/>
    </ligand>
</feature>
<feature type="domain" description="YrdC-like" evidence="15">
    <location>
        <begin position="7"/>
        <end position="205"/>
    </location>
</feature>
<dbReference type="PROSITE" id="PS51163">
    <property type="entry name" value="YRDC"/>
    <property type="match status" value="1"/>
</dbReference>
<dbReference type="PANTHER" id="PTHR17490">
    <property type="entry name" value="SUA5"/>
    <property type="match status" value="1"/>
</dbReference>
<evidence type="ECO:0000256" key="1">
    <source>
        <dbReference type="ARBA" id="ARBA00004496"/>
    </source>
</evidence>
<dbReference type="Pfam" id="PF03481">
    <property type="entry name" value="Sua5_C"/>
    <property type="match status" value="1"/>
</dbReference>
<evidence type="ECO:0000256" key="10">
    <source>
        <dbReference type="ARBA" id="ARBA00022840"/>
    </source>
</evidence>
<evidence type="ECO:0000256" key="7">
    <source>
        <dbReference type="ARBA" id="ARBA00022694"/>
    </source>
</evidence>
<comment type="function">
    <text evidence="13">Required for the formation of a threonylcarbamoyl group on adenosine at position 37 (t(6)A37) in tRNAs that read codons beginning with adenine.</text>
</comment>
<keyword evidence="6 13" id="KW-0808">Transferase</keyword>
<feature type="binding site" evidence="14">
    <location>
        <position position="29"/>
    </location>
    <ligand>
        <name>L-threonine</name>
        <dbReference type="ChEBI" id="CHEBI:57926"/>
    </ligand>
</feature>
<evidence type="ECO:0000313" key="17">
    <source>
        <dbReference type="Proteomes" id="UP000252182"/>
    </source>
</evidence>
<evidence type="ECO:0000256" key="2">
    <source>
        <dbReference type="ARBA" id="ARBA00007663"/>
    </source>
</evidence>
<feature type="binding site" evidence="14">
    <location>
        <position position="201"/>
    </location>
    <ligand>
        <name>ATP</name>
        <dbReference type="ChEBI" id="CHEBI:30616"/>
    </ligand>
</feature>
<gene>
    <name evidence="16" type="primary">ywlC</name>
    <name evidence="16" type="ORF">DTO96_102252</name>
</gene>
<dbReference type="SUPFAM" id="SSF55821">
    <property type="entry name" value="YrdC/RibB"/>
    <property type="match status" value="1"/>
</dbReference>
<dbReference type="GO" id="GO:0061710">
    <property type="term" value="F:L-threonylcarbamoyladenylate synthase"/>
    <property type="evidence" value="ECO:0007669"/>
    <property type="project" value="UniProtKB-EC"/>
</dbReference>
<keyword evidence="8 13" id="KW-0548">Nucleotidyltransferase</keyword>
<evidence type="ECO:0000256" key="6">
    <source>
        <dbReference type="ARBA" id="ARBA00022679"/>
    </source>
</evidence>
<evidence type="ECO:0000256" key="11">
    <source>
        <dbReference type="ARBA" id="ARBA00029774"/>
    </source>
</evidence>
<keyword evidence="7 13" id="KW-0819">tRNA processing</keyword>
<keyword evidence="9 13" id="KW-0547">Nucleotide-binding</keyword>
<feature type="binding site" evidence="14">
    <location>
        <position position="236"/>
    </location>
    <ligand>
        <name>ATP</name>
        <dbReference type="ChEBI" id="CHEBI:30616"/>
    </ligand>
</feature>
<dbReference type="InterPro" id="IPR010923">
    <property type="entry name" value="T(6)A37_SUA5"/>
</dbReference>